<name>A0AAP7W440_BACMY</name>
<keyword evidence="1" id="KW-0812">Transmembrane</keyword>
<sequence>MKRTVEFVIGLIGGILGLLLSLFIVIGCISYTSSNTSSGGIAEYIIITSSIALIIQIGLLVLACCVNKINNIAYGICMIVLSIISLFLGFFILFLPVVLQIISGAFAFRPLKQETN</sequence>
<reference evidence="4 6" key="1">
    <citation type="submission" date="2016-10" db="EMBL/GenBank/DDBJ databases">
        <title>Genome Sequence of Bacillus weihenstephanensis GM6LP.</title>
        <authorList>
            <person name="Poehlein A."/>
            <person name="Wemheuer F."/>
            <person name="Hollensteiner J."/>
            <person name="Wemheuer B."/>
        </authorList>
    </citation>
    <scope>NUCLEOTIDE SEQUENCE [LARGE SCALE GENOMIC DNA]</scope>
    <source>
        <strain evidence="4 6">GM6LP</strain>
    </source>
</reference>
<proteinExistence type="predicted"/>
<dbReference type="RefSeq" id="WP_002187902.1">
    <property type="nucleotide sequence ID" value="NZ_CP035967.1"/>
</dbReference>
<dbReference type="EMBL" id="MRWU01000036">
    <property type="protein sequence ID" value="OSX89373.1"/>
    <property type="molecule type" value="Genomic_DNA"/>
</dbReference>
<comment type="caution">
    <text evidence="3">The sequence shown here is derived from an EMBL/GenBank/DDBJ whole genome shotgun (WGS) entry which is preliminary data.</text>
</comment>
<evidence type="ECO:0000313" key="5">
    <source>
        <dbReference type="Proteomes" id="UP000194131"/>
    </source>
</evidence>
<dbReference type="PROSITE" id="PS51257">
    <property type="entry name" value="PROKAR_LIPOPROTEIN"/>
    <property type="match status" value="1"/>
</dbReference>
<dbReference type="EMBL" id="MKZQ01000025">
    <property type="protein sequence ID" value="PJN70737.1"/>
    <property type="molecule type" value="Genomic_DNA"/>
</dbReference>
<dbReference type="Proteomes" id="UP000236165">
    <property type="component" value="Unassembled WGS sequence"/>
</dbReference>
<keyword evidence="1" id="KW-0472">Membrane</keyword>
<accession>A0AAP7W440</accession>
<protein>
    <recommendedName>
        <fullName evidence="2">DUF4064 domain-containing protein</fullName>
    </recommendedName>
</protein>
<feature type="transmembrane region" description="Helical" evidence="1">
    <location>
        <begin position="7"/>
        <end position="32"/>
    </location>
</feature>
<evidence type="ECO:0000313" key="4">
    <source>
        <dbReference type="EMBL" id="PJN70737.1"/>
    </source>
</evidence>
<evidence type="ECO:0000259" key="2">
    <source>
        <dbReference type="Pfam" id="PF13273"/>
    </source>
</evidence>
<reference evidence="3 5" key="2">
    <citation type="submission" date="2016-12" db="EMBL/GenBank/DDBJ databases">
        <title>Genome Sequences of Twelve Sporeforming Bacillus Species Isolated from Foods.</title>
        <authorList>
            <person name="De Jong A."/>
            <person name="Holsappel S."/>
            <person name="Kuipers O.P."/>
        </authorList>
    </citation>
    <scope>NUCLEOTIDE SEQUENCE [LARGE SCALE GENOMIC DNA]</scope>
    <source>
        <strain evidence="3 5">S3E15</strain>
    </source>
</reference>
<evidence type="ECO:0000256" key="1">
    <source>
        <dbReference type="SAM" id="Phobius"/>
    </source>
</evidence>
<evidence type="ECO:0000313" key="3">
    <source>
        <dbReference type="EMBL" id="OSX89373.1"/>
    </source>
</evidence>
<dbReference type="AlphaFoldDB" id="A0AAP7W440"/>
<dbReference type="Proteomes" id="UP000194131">
    <property type="component" value="Unassembled WGS sequence"/>
</dbReference>
<feature type="domain" description="DUF4064" evidence="2">
    <location>
        <begin position="2"/>
        <end position="88"/>
    </location>
</feature>
<dbReference type="Pfam" id="PF13273">
    <property type="entry name" value="DUF4064"/>
    <property type="match status" value="1"/>
</dbReference>
<evidence type="ECO:0000313" key="6">
    <source>
        <dbReference type="Proteomes" id="UP000236165"/>
    </source>
</evidence>
<keyword evidence="1" id="KW-1133">Transmembrane helix</keyword>
<organism evidence="3 5">
    <name type="scientific">Bacillus mycoides</name>
    <dbReference type="NCBI Taxonomy" id="1405"/>
    <lineage>
        <taxon>Bacteria</taxon>
        <taxon>Bacillati</taxon>
        <taxon>Bacillota</taxon>
        <taxon>Bacilli</taxon>
        <taxon>Bacillales</taxon>
        <taxon>Bacillaceae</taxon>
        <taxon>Bacillus</taxon>
        <taxon>Bacillus cereus group</taxon>
    </lineage>
</organism>
<feature type="transmembrane region" description="Helical" evidence="1">
    <location>
        <begin position="44"/>
        <end position="66"/>
    </location>
</feature>
<feature type="transmembrane region" description="Helical" evidence="1">
    <location>
        <begin position="73"/>
        <end position="102"/>
    </location>
</feature>
<gene>
    <name evidence="4" type="ORF">BACWE_23920</name>
    <name evidence="3" type="ORF">S3E15_03932</name>
</gene>
<dbReference type="InterPro" id="IPR025273">
    <property type="entry name" value="DUF4064"/>
</dbReference>